<keyword evidence="4" id="KW-0521">NADP</keyword>
<evidence type="ECO:0000256" key="5">
    <source>
        <dbReference type="ARBA" id="ARBA00022946"/>
    </source>
</evidence>
<evidence type="ECO:0000256" key="2">
    <source>
        <dbReference type="ARBA" id="ARBA00022516"/>
    </source>
</evidence>
<comment type="catalytic activity">
    <reaction evidence="10">
        <text>a 2,3-saturated acyl-[ACP] + NADP(+) = a (2E)-enoyl-[ACP] + NADPH + H(+)</text>
        <dbReference type="Rhea" id="RHEA:22564"/>
        <dbReference type="Rhea" id="RHEA-COMP:9925"/>
        <dbReference type="Rhea" id="RHEA-COMP:9926"/>
        <dbReference type="ChEBI" id="CHEBI:15378"/>
        <dbReference type="ChEBI" id="CHEBI:57783"/>
        <dbReference type="ChEBI" id="CHEBI:58349"/>
        <dbReference type="ChEBI" id="CHEBI:78784"/>
        <dbReference type="ChEBI" id="CHEBI:78785"/>
        <dbReference type="EC" id="1.3.1.104"/>
    </reaction>
</comment>
<dbReference type="InterPro" id="IPR013154">
    <property type="entry name" value="ADH-like_N"/>
</dbReference>
<dbReference type="InterPro" id="IPR036291">
    <property type="entry name" value="NAD(P)-bd_dom_sf"/>
</dbReference>
<protein>
    <recommendedName>
        <fullName evidence="9">enoyl-[acyl-carrier-protein] reductase</fullName>
        <ecNumber evidence="9">1.3.1.104</ecNumber>
    </recommendedName>
</protein>
<dbReference type="EMBL" id="JAKJHZ010000010">
    <property type="protein sequence ID" value="MCF6379239.1"/>
    <property type="molecule type" value="Genomic_DNA"/>
</dbReference>
<gene>
    <name evidence="12" type="ORF">L2K70_16630</name>
</gene>
<evidence type="ECO:0000256" key="4">
    <source>
        <dbReference type="ARBA" id="ARBA00022857"/>
    </source>
</evidence>
<keyword evidence="13" id="KW-1185">Reference proteome</keyword>
<feature type="domain" description="Enoyl reductase (ER)" evidence="11">
    <location>
        <begin position="16"/>
        <end position="328"/>
    </location>
</feature>
<comment type="similarity">
    <text evidence="1">Belongs to the zinc-containing alcohol dehydrogenase family. Quinone oxidoreductase subfamily.</text>
</comment>
<dbReference type="Pfam" id="PF00107">
    <property type="entry name" value="ADH_zinc_N"/>
    <property type="match status" value="1"/>
</dbReference>
<comment type="caution">
    <text evidence="12">The sequence shown here is derived from an EMBL/GenBank/DDBJ whole genome shotgun (WGS) entry which is preliminary data.</text>
</comment>
<dbReference type="EC" id="1.3.1.104" evidence="9"/>
<keyword evidence="5" id="KW-0809">Transit peptide</keyword>
<evidence type="ECO:0000256" key="6">
    <source>
        <dbReference type="ARBA" id="ARBA00023002"/>
    </source>
</evidence>
<dbReference type="RefSeq" id="WP_236403798.1">
    <property type="nucleotide sequence ID" value="NZ_JAKJHZ010000010.1"/>
</dbReference>
<evidence type="ECO:0000256" key="9">
    <source>
        <dbReference type="ARBA" id="ARBA00038963"/>
    </source>
</evidence>
<reference evidence="12 13" key="1">
    <citation type="submission" date="2022-01" db="EMBL/GenBank/DDBJ databases">
        <title>Nocardioides sp. nov., an actinomycete isolated from mining soil.</title>
        <authorList>
            <person name="Liu L."/>
        </authorList>
    </citation>
    <scope>NUCLEOTIDE SEQUENCE [LARGE SCALE GENOMIC DNA]</scope>
    <source>
        <strain evidence="12 13">KLBMP 9356</strain>
    </source>
</reference>
<evidence type="ECO:0000256" key="7">
    <source>
        <dbReference type="ARBA" id="ARBA00023098"/>
    </source>
</evidence>
<evidence type="ECO:0000256" key="8">
    <source>
        <dbReference type="ARBA" id="ARBA00023160"/>
    </source>
</evidence>
<evidence type="ECO:0000259" key="11">
    <source>
        <dbReference type="SMART" id="SM00829"/>
    </source>
</evidence>
<sequence>MEGISMRALVQPRFGDPAEVLAVQDVPDPEPGPGQALVRVLLSPIHNHDLWTVRGSYGFKPDMPARAGTEAVGVVEALGEGVDHLQVGQRVATGGSFGAWAELIVAPAKGLVPVPDAISDEAAAQLVSMPFSAIALLDFLEVSEGDWIVQNAANGAVGRLVAQLAAARGVRVLGLVRRGDGVAELAEQGIGDVVATDDDGWRDRVRGIVGDAPIVAGVDSVGGAAAGDVVSLLAEDGVLVVFGAMASPTLEISSGDVIFKQVTVKGFWGSKVFPAMDNEKRARLMGELVSGIASGTLTLPVEKVYGLDEISDAARASAEPGRRGKILLRP</sequence>
<dbReference type="InterPro" id="IPR051034">
    <property type="entry name" value="Mito_Enoyl-ACP_Reductase"/>
</dbReference>
<dbReference type="SUPFAM" id="SSF50129">
    <property type="entry name" value="GroES-like"/>
    <property type="match status" value="1"/>
</dbReference>
<evidence type="ECO:0000313" key="12">
    <source>
        <dbReference type="EMBL" id="MCF6379239.1"/>
    </source>
</evidence>
<accession>A0ABS9HFB8</accession>
<dbReference type="SMART" id="SM00829">
    <property type="entry name" value="PKS_ER"/>
    <property type="match status" value="1"/>
</dbReference>
<dbReference type="Pfam" id="PF08240">
    <property type="entry name" value="ADH_N"/>
    <property type="match status" value="1"/>
</dbReference>
<dbReference type="CDD" id="cd08292">
    <property type="entry name" value="ETR_like_2"/>
    <property type="match status" value="1"/>
</dbReference>
<dbReference type="PANTHER" id="PTHR43981">
    <property type="entry name" value="ENOYL-[ACYL-CARRIER-PROTEIN] REDUCTASE, MITOCHONDRIAL"/>
    <property type="match status" value="1"/>
</dbReference>
<name>A0ABS9HFB8_9ACTN</name>
<keyword evidence="7" id="KW-0443">Lipid metabolism</keyword>
<evidence type="ECO:0000256" key="1">
    <source>
        <dbReference type="ARBA" id="ARBA00010371"/>
    </source>
</evidence>
<evidence type="ECO:0000256" key="3">
    <source>
        <dbReference type="ARBA" id="ARBA00022832"/>
    </source>
</evidence>
<keyword evidence="6" id="KW-0560">Oxidoreductase</keyword>
<evidence type="ECO:0000313" key="13">
    <source>
        <dbReference type="Proteomes" id="UP001201161"/>
    </source>
</evidence>
<dbReference type="PANTHER" id="PTHR43981:SF2">
    <property type="entry name" value="ENOYL-[ACYL-CARRIER-PROTEIN] REDUCTASE, MITOCHONDRIAL"/>
    <property type="match status" value="1"/>
</dbReference>
<dbReference type="InterPro" id="IPR020843">
    <property type="entry name" value="ER"/>
</dbReference>
<dbReference type="InterPro" id="IPR011032">
    <property type="entry name" value="GroES-like_sf"/>
</dbReference>
<organism evidence="12 13">
    <name type="scientific">Nocardioides potassii</name>
    <dbReference type="NCBI Taxonomy" id="2911371"/>
    <lineage>
        <taxon>Bacteria</taxon>
        <taxon>Bacillati</taxon>
        <taxon>Actinomycetota</taxon>
        <taxon>Actinomycetes</taxon>
        <taxon>Propionibacteriales</taxon>
        <taxon>Nocardioidaceae</taxon>
        <taxon>Nocardioides</taxon>
    </lineage>
</organism>
<keyword evidence="8" id="KW-0275">Fatty acid biosynthesis</keyword>
<proteinExistence type="inferred from homology"/>
<dbReference type="Gene3D" id="3.90.180.10">
    <property type="entry name" value="Medium-chain alcohol dehydrogenases, catalytic domain"/>
    <property type="match status" value="1"/>
</dbReference>
<keyword evidence="3" id="KW-0276">Fatty acid metabolism</keyword>
<evidence type="ECO:0000256" key="10">
    <source>
        <dbReference type="ARBA" id="ARBA00048843"/>
    </source>
</evidence>
<dbReference type="InterPro" id="IPR013149">
    <property type="entry name" value="ADH-like_C"/>
</dbReference>
<keyword evidence="2" id="KW-0444">Lipid biosynthesis</keyword>
<dbReference type="SUPFAM" id="SSF51735">
    <property type="entry name" value="NAD(P)-binding Rossmann-fold domains"/>
    <property type="match status" value="1"/>
</dbReference>
<dbReference type="Gene3D" id="3.40.50.720">
    <property type="entry name" value="NAD(P)-binding Rossmann-like Domain"/>
    <property type="match status" value="1"/>
</dbReference>
<dbReference type="Proteomes" id="UP001201161">
    <property type="component" value="Unassembled WGS sequence"/>
</dbReference>